<organism evidence="10 11">
    <name type="scientific">Gordonia insulae</name>
    <dbReference type="NCBI Taxonomy" id="2420509"/>
    <lineage>
        <taxon>Bacteria</taxon>
        <taxon>Bacillati</taxon>
        <taxon>Actinomycetota</taxon>
        <taxon>Actinomycetes</taxon>
        <taxon>Mycobacteriales</taxon>
        <taxon>Gordoniaceae</taxon>
        <taxon>Gordonia</taxon>
    </lineage>
</organism>
<evidence type="ECO:0000256" key="7">
    <source>
        <dbReference type="ARBA" id="ARBA00023033"/>
    </source>
</evidence>
<dbReference type="Pfam" id="PF00067">
    <property type="entry name" value="p450"/>
    <property type="match status" value="1"/>
</dbReference>
<feature type="region of interest" description="Disordered" evidence="9">
    <location>
        <begin position="1"/>
        <end position="21"/>
    </location>
</feature>
<dbReference type="InterPro" id="IPR002397">
    <property type="entry name" value="Cyt_P450_B"/>
</dbReference>
<keyword evidence="5 8" id="KW-0560">Oxidoreductase</keyword>
<dbReference type="PANTHER" id="PTHR46696">
    <property type="entry name" value="P450, PUTATIVE (EUROFUNG)-RELATED"/>
    <property type="match status" value="1"/>
</dbReference>
<dbReference type="Proteomes" id="UP000271469">
    <property type="component" value="Chromosome"/>
</dbReference>
<dbReference type="OrthoDB" id="502624at2"/>
<dbReference type="GO" id="GO:0004497">
    <property type="term" value="F:monooxygenase activity"/>
    <property type="evidence" value="ECO:0007669"/>
    <property type="project" value="UniProtKB-KW"/>
</dbReference>
<evidence type="ECO:0000256" key="8">
    <source>
        <dbReference type="RuleBase" id="RU000461"/>
    </source>
</evidence>
<dbReference type="Gene3D" id="1.10.630.10">
    <property type="entry name" value="Cytochrome P450"/>
    <property type="match status" value="1"/>
</dbReference>
<dbReference type="PRINTS" id="PR00359">
    <property type="entry name" value="BP450"/>
</dbReference>
<keyword evidence="4 8" id="KW-0479">Metal-binding</keyword>
<evidence type="ECO:0000313" key="11">
    <source>
        <dbReference type="Proteomes" id="UP000271469"/>
    </source>
</evidence>
<sequence length="450" mass="50360">MTVQHDLPAESTTPDGCPVSSVTETPTGCPISHQAAAFDPFKGDYQVNPADSLRLARTEEPVFYSPVLDYWVVTRYDDIKEIFKNPDLFSAAITLEQITPVSEEAIEILDKYDFAPGPTIVNEDEPIHTERRRALFAPFEAEAVAELAPAITEVTNEYIDKFVTRGQADLVDDLFYEVPCIVALKFLGVPDEDIETCRQFGMQQTLFTWGRPPAEEQNRVATGMGQFWEFAGGLVERLKQTPDAPGWIPHAIRVQADNPELITDNYLQNIMMSGILAAHETTTNASGNAFRTLLENRHAWDAVCEDPDLIPKAIEECLRYAGSVVAWRRMTTDDTAVGGVEIPAGSRVLIVTASANRDETMFPEPDEFDINRKNARRHLTFGLGTHTCMGATLARQELRIFIGEITRRLPHLRLVEDQSFTYLPNTSFRGPEHVLVEWDPSQNPIPADRP</sequence>
<evidence type="ECO:0000256" key="3">
    <source>
        <dbReference type="ARBA" id="ARBA00022617"/>
    </source>
</evidence>
<feature type="compositionally biased region" description="Polar residues" evidence="9">
    <location>
        <begin position="10"/>
        <end position="21"/>
    </location>
</feature>
<evidence type="ECO:0000313" key="10">
    <source>
        <dbReference type="EMBL" id="AZG46808.1"/>
    </source>
</evidence>
<comment type="similarity">
    <text evidence="2 8">Belongs to the cytochrome P450 family.</text>
</comment>
<keyword evidence="7 8" id="KW-0503">Monooxygenase</keyword>
<dbReference type="PROSITE" id="PS00086">
    <property type="entry name" value="CYTOCHROME_P450"/>
    <property type="match status" value="1"/>
</dbReference>
<accession>A0A3G8JPC7</accession>
<dbReference type="AlphaFoldDB" id="A0A3G8JPC7"/>
<evidence type="ECO:0000256" key="1">
    <source>
        <dbReference type="ARBA" id="ARBA00001971"/>
    </source>
</evidence>
<reference evidence="10 11" key="1">
    <citation type="submission" date="2018-11" db="EMBL/GenBank/DDBJ databases">
        <title>Gordonia insulae sp. nov., isolated from an island soil.</title>
        <authorList>
            <person name="Kim Y.S."/>
            <person name="Kim S.B."/>
        </authorList>
    </citation>
    <scope>NUCLEOTIDE SEQUENCE [LARGE SCALE GENOMIC DNA]</scope>
    <source>
        <strain evidence="10 11">MMS17-SY073</strain>
    </source>
</reference>
<dbReference type="EC" id="1.14.-.-" evidence="10"/>
<dbReference type="EMBL" id="CP033972">
    <property type="protein sequence ID" value="AZG46808.1"/>
    <property type="molecule type" value="Genomic_DNA"/>
</dbReference>
<dbReference type="InterPro" id="IPR017972">
    <property type="entry name" value="Cyt_P450_CS"/>
</dbReference>
<keyword evidence="3 8" id="KW-0349">Heme</keyword>
<proteinExistence type="inferred from homology"/>
<comment type="cofactor">
    <cofactor evidence="1">
        <name>heme</name>
        <dbReference type="ChEBI" id="CHEBI:30413"/>
    </cofactor>
</comment>
<dbReference type="PANTHER" id="PTHR46696:SF6">
    <property type="entry name" value="P450, PUTATIVE (EUROFUNG)-RELATED"/>
    <property type="match status" value="1"/>
</dbReference>
<keyword evidence="6 8" id="KW-0408">Iron</keyword>
<evidence type="ECO:0000256" key="2">
    <source>
        <dbReference type="ARBA" id="ARBA00010617"/>
    </source>
</evidence>
<dbReference type="GO" id="GO:0020037">
    <property type="term" value="F:heme binding"/>
    <property type="evidence" value="ECO:0007669"/>
    <property type="project" value="InterPro"/>
</dbReference>
<dbReference type="GO" id="GO:0016705">
    <property type="term" value="F:oxidoreductase activity, acting on paired donors, with incorporation or reduction of molecular oxygen"/>
    <property type="evidence" value="ECO:0007669"/>
    <property type="project" value="InterPro"/>
</dbReference>
<gene>
    <name evidence="10" type="primary">thcB</name>
    <name evidence="10" type="ORF">D7316_03413</name>
</gene>
<evidence type="ECO:0000256" key="6">
    <source>
        <dbReference type="ARBA" id="ARBA00023004"/>
    </source>
</evidence>
<evidence type="ECO:0000256" key="5">
    <source>
        <dbReference type="ARBA" id="ARBA00023002"/>
    </source>
</evidence>
<dbReference type="KEGG" id="gom:D7316_03413"/>
<name>A0A3G8JPC7_9ACTN</name>
<dbReference type="GO" id="GO:0005506">
    <property type="term" value="F:iron ion binding"/>
    <property type="evidence" value="ECO:0007669"/>
    <property type="project" value="InterPro"/>
</dbReference>
<dbReference type="FunFam" id="1.10.630.10:FF:000018">
    <property type="entry name" value="Cytochrome P450 monooxygenase"/>
    <property type="match status" value="1"/>
</dbReference>
<dbReference type="RefSeq" id="WP_124709267.1">
    <property type="nucleotide sequence ID" value="NZ_CP033972.1"/>
</dbReference>
<protein>
    <submittedName>
        <fullName evidence="10">Cytochrome P450 116</fullName>
        <ecNumber evidence="10">1.14.-.-</ecNumber>
    </submittedName>
</protein>
<dbReference type="InterPro" id="IPR036396">
    <property type="entry name" value="Cyt_P450_sf"/>
</dbReference>
<dbReference type="InterPro" id="IPR001128">
    <property type="entry name" value="Cyt_P450"/>
</dbReference>
<dbReference type="CDD" id="cd11078">
    <property type="entry name" value="CYP130-like"/>
    <property type="match status" value="1"/>
</dbReference>
<keyword evidence="11" id="KW-1185">Reference proteome</keyword>
<dbReference type="SUPFAM" id="SSF48264">
    <property type="entry name" value="Cytochrome P450"/>
    <property type="match status" value="1"/>
</dbReference>
<evidence type="ECO:0000256" key="9">
    <source>
        <dbReference type="SAM" id="MobiDB-lite"/>
    </source>
</evidence>
<evidence type="ECO:0000256" key="4">
    <source>
        <dbReference type="ARBA" id="ARBA00022723"/>
    </source>
</evidence>